<organism evidence="1 2">
    <name type="scientific">Candidatus Nitrospira allomarina</name>
    <dbReference type="NCBI Taxonomy" id="3020900"/>
    <lineage>
        <taxon>Bacteria</taxon>
        <taxon>Pseudomonadati</taxon>
        <taxon>Nitrospirota</taxon>
        <taxon>Nitrospiria</taxon>
        <taxon>Nitrospirales</taxon>
        <taxon>Nitrospiraceae</taxon>
        <taxon>Nitrospira</taxon>
    </lineage>
</organism>
<gene>
    <name evidence="1" type="ORF">PP769_12160</name>
</gene>
<dbReference type="EMBL" id="CP116967">
    <property type="protein sequence ID" value="WNM56732.1"/>
    <property type="molecule type" value="Genomic_DNA"/>
</dbReference>
<dbReference type="InterPro" id="IPR032720">
    <property type="entry name" value="Cys_rich_CWC"/>
</dbReference>
<accession>A0AA96G8J4</accession>
<dbReference type="Proteomes" id="UP001302719">
    <property type="component" value="Chromosome"/>
</dbReference>
<proteinExistence type="predicted"/>
<evidence type="ECO:0000313" key="2">
    <source>
        <dbReference type="Proteomes" id="UP001302719"/>
    </source>
</evidence>
<dbReference type="Pfam" id="PF14375">
    <property type="entry name" value="Cys_rich_CWC"/>
    <property type="match status" value="1"/>
</dbReference>
<sequence length="68" mass="7560">MTRTYPKQCERCGRAFECGLSRCWCKDVPVSDAQYDSIAKRYDDCVCPTCLAELTENISAPSGSKFPG</sequence>
<dbReference type="RefSeq" id="WP_312640439.1">
    <property type="nucleotide sequence ID" value="NZ_CP116967.1"/>
</dbReference>
<protein>
    <submittedName>
        <fullName evidence="1">Cysteine-rich CWC family protein</fullName>
    </submittedName>
</protein>
<reference evidence="1 2" key="1">
    <citation type="submission" date="2023-01" db="EMBL/GenBank/DDBJ databases">
        <title>Cultivation and genomic characterization of new, ubiquitous marine nitrite-oxidizing bacteria from the Nitrospirales.</title>
        <authorList>
            <person name="Mueller A.J."/>
            <person name="Daebeler A."/>
            <person name="Herbold C.W."/>
            <person name="Kirkegaard R.H."/>
            <person name="Daims H."/>
        </authorList>
    </citation>
    <scope>NUCLEOTIDE SEQUENCE [LARGE SCALE GENOMIC DNA]</scope>
    <source>
        <strain evidence="1 2">VA</strain>
    </source>
</reference>
<dbReference type="AlphaFoldDB" id="A0AA96G8J4"/>
<dbReference type="KEGG" id="nall:PP769_12160"/>
<name>A0AA96G8J4_9BACT</name>
<keyword evidence="2" id="KW-1185">Reference proteome</keyword>
<evidence type="ECO:0000313" key="1">
    <source>
        <dbReference type="EMBL" id="WNM56732.1"/>
    </source>
</evidence>